<sequence length="147" mass="16121">MAKITDGRYGKGEQLTECQMPFHMSKIAGKSGRGGGRCGERRGSTTEEVRSGAWLRPISRGNWHFDGWRFSFSKSGPRLESRSLRQSALENMTNLSRMESPLRDGRNKSDGDDNGCAGGASRRTATGERGGGRGVWERREAAINLGL</sequence>
<protein>
    <submittedName>
        <fullName evidence="2">Uncharacterized protein</fullName>
    </submittedName>
</protein>
<reference evidence="2 3" key="1">
    <citation type="journal article" date="2015" name="Proc. Natl. Acad. Sci. U.S.A.">
        <title>The resurrection genome of Boea hygrometrica: A blueprint for survival of dehydration.</title>
        <authorList>
            <person name="Xiao L."/>
            <person name="Yang G."/>
            <person name="Zhang L."/>
            <person name="Yang X."/>
            <person name="Zhao S."/>
            <person name="Ji Z."/>
            <person name="Zhou Q."/>
            <person name="Hu M."/>
            <person name="Wang Y."/>
            <person name="Chen M."/>
            <person name="Xu Y."/>
            <person name="Jin H."/>
            <person name="Xiao X."/>
            <person name="Hu G."/>
            <person name="Bao F."/>
            <person name="Hu Y."/>
            <person name="Wan P."/>
            <person name="Li L."/>
            <person name="Deng X."/>
            <person name="Kuang T."/>
            <person name="Xiang C."/>
            <person name="Zhu J.K."/>
            <person name="Oliver M.J."/>
            <person name="He Y."/>
        </authorList>
    </citation>
    <scope>NUCLEOTIDE SEQUENCE [LARGE SCALE GENOMIC DNA]</scope>
    <source>
        <strain evidence="3">cv. XS01</strain>
    </source>
</reference>
<gene>
    <name evidence="2" type="ORF">F511_30091</name>
</gene>
<dbReference type="EMBL" id="KV000916">
    <property type="protein sequence ID" value="KZV39566.1"/>
    <property type="molecule type" value="Genomic_DNA"/>
</dbReference>
<feature type="region of interest" description="Disordered" evidence="1">
    <location>
        <begin position="90"/>
        <end position="135"/>
    </location>
</feature>
<feature type="compositionally biased region" description="Basic and acidic residues" evidence="1">
    <location>
        <begin position="100"/>
        <end position="111"/>
    </location>
</feature>
<evidence type="ECO:0000313" key="2">
    <source>
        <dbReference type="EMBL" id="KZV39566.1"/>
    </source>
</evidence>
<proteinExistence type="predicted"/>
<accession>A0A2Z7BZ71</accession>
<organism evidence="2 3">
    <name type="scientific">Dorcoceras hygrometricum</name>
    <dbReference type="NCBI Taxonomy" id="472368"/>
    <lineage>
        <taxon>Eukaryota</taxon>
        <taxon>Viridiplantae</taxon>
        <taxon>Streptophyta</taxon>
        <taxon>Embryophyta</taxon>
        <taxon>Tracheophyta</taxon>
        <taxon>Spermatophyta</taxon>
        <taxon>Magnoliopsida</taxon>
        <taxon>eudicotyledons</taxon>
        <taxon>Gunneridae</taxon>
        <taxon>Pentapetalae</taxon>
        <taxon>asterids</taxon>
        <taxon>lamiids</taxon>
        <taxon>Lamiales</taxon>
        <taxon>Gesneriaceae</taxon>
        <taxon>Didymocarpoideae</taxon>
        <taxon>Trichosporeae</taxon>
        <taxon>Loxocarpinae</taxon>
        <taxon>Dorcoceras</taxon>
    </lineage>
</organism>
<dbReference type="Proteomes" id="UP000250235">
    <property type="component" value="Unassembled WGS sequence"/>
</dbReference>
<feature type="region of interest" description="Disordered" evidence="1">
    <location>
        <begin position="26"/>
        <end position="50"/>
    </location>
</feature>
<keyword evidence="3" id="KW-1185">Reference proteome</keyword>
<evidence type="ECO:0000313" key="3">
    <source>
        <dbReference type="Proteomes" id="UP000250235"/>
    </source>
</evidence>
<evidence type="ECO:0000256" key="1">
    <source>
        <dbReference type="SAM" id="MobiDB-lite"/>
    </source>
</evidence>
<feature type="compositionally biased region" description="Basic and acidic residues" evidence="1">
    <location>
        <begin position="38"/>
        <end position="50"/>
    </location>
</feature>
<dbReference type="AlphaFoldDB" id="A0A2Z7BZ71"/>
<name>A0A2Z7BZ71_9LAMI</name>